<evidence type="ECO:0000313" key="2">
    <source>
        <dbReference type="Proteomes" id="UP000634136"/>
    </source>
</evidence>
<gene>
    <name evidence="1" type="ORF">G2W53_031729</name>
</gene>
<accession>A0A834W721</accession>
<dbReference type="AlphaFoldDB" id="A0A834W721"/>
<name>A0A834W721_9FABA</name>
<dbReference type="Proteomes" id="UP000634136">
    <property type="component" value="Unassembled WGS sequence"/>
</dbReference>
<sequence>MPVSTLEVPDLQVITYVWLEYKLYPVQVQVEKRYIFILTHHESTMCRSRVGVGNASDSDMPVIPKWISQGELNENTFLDLSIIFTPKIVNFKMERQLNMPSLPVPEDNPPVIRTRHQNVTISIEVYSVYTTSVLFQLPVNIKSKDKILKYKI</sequence>
<protein>
    <submittedName>
        <fullName evidence="1">DDB1- and CUL4-associated factor 8</fullName>
    </submittedName>
</protein>
<dbReference type="EMBL" id="JAAIUW010000010">
    <property type="protein sequence ID" value="KAF7810753.1"/>
    <property type="molecule type" value="Genomic_DNA"/>
</dbReference>
<evidence type="ECO:0000313" key="1">
    <source>
        <dbReference type="EMBL" id="KAF7810753.1"/>
    </source>
</evidence>
<organism evidence="1 2">
    <name type="scientific">Senna tora</name>
    <dbReference type="NCBI Taxonomy" id="362788"/>
    <lineage>
        <taxon>Eukaryota</taxon>
        <taxon>Viridiplantae</taxon>
        <taxon>Streptophyta</taxon>
        <taxon>Embryophyta</taxon>
        <taxon>Tracheophyta</taxon>
        <taxon>Spermatophyta</taxon>
        <taxon>Magnoliopsida</taxon>
        <taxon>eudicotyledons</taxon>
        <taxon>Gunneridae</taxon>
        <taxon>Pentapetalae</taxon>
        <taxon>rosids</taxon>
        <taxon>fabids</taxon>
        <taxon>Fabales</taxon>
        <taxon>Fabaceae</taxon>
        <taxon>Caesalpinioideae</taxon>
        <taxon>Cassia clade</taxon>
        <taxon>Senna</taxon>
    </lineage>
</organism>
<proteinExistence type="predicted"/>
<keyword evidence="2" id="KW-1185">Reference proteome</keyword>
<reference evidence="1" key="1">
    <citation type="submission" date="2020-09" db="EMBL/GenBank/DDBJ databases">
        <title>Genome-Enabled Discovery of Anthraquinone Biosynthesis in Senna tora.</title>
        <authorList>
            <person name="Kang S.-H."/>
            <person name="Pandey R.P."/>
            <person name="Lee C.-M."/>
            <person name="Sim J.-S."/>
            <person name="Jeong J.-T."/>
            <person name="Choi B.-S."/>
            <person name="Jung M."/>
            <person name="Ginzburg D."/>
            <person name="Zhao K."/>
            <person name="Won S.Y."/>
            <person name="Oh T.-J."/>
            <person name="Yu Y."/>
            <person name="Kim N.-H."/>
            <person name="Lee O.R."/>
            <person name="Lee T.-H."/>
            <person name="Bashyal P."/>
            <person name="Kim T.-S."/>
            <person name="Lee W.-H."/>
            <person name="Kawkins C."/>
            <person name="Kim C.-K."/>
            <person name="Kim J.S."/>
            <person name="Ahn B.O."/>
            <person name="Rhee S.Y."/>
            <person name="Sohng J.K."/>
        </authorList>
    </citation>
    <scope>NUCLEOTIDE SEQUENCE</scope>
    <source>
        <tissue evidence="1">Leaf</tissue>
    </source>
</reference>
<comment type="caution">
    <text evidence="1">The sequence shown here is derived from an EMBL/GenBank/DDBJ whole genome shotgun (WGS) entry which is preliminary data.</text>
</comment>